<dbReference type="EMBL" id="SMZO01000031">
    <property type="protein sequence ID" value="TDL86408.1"/>
    <property type="molecule type" value="Genomic_DNA"/>
</dbReference>
<dbReference type="Pfam" id="PF00550">
    <property type="entry name" value="PP-binding"/>
    <property type="match status" value="1"/>
</dbReference>
<proteinExistence type="predicted"/>
<dbReference type="Proteomes" id="UP000294562">
    <property type="component" value="Unassembled WGS sequence"/>
</dbReference>
<dbReference type="Gene3D" id="1.10.1200.10">
    <property type="entry name" value="ACP-like"/>
    <property type="match status" value="1"/>
</dbReference>
<dbReference type="AlphaFoldDB" id="A0A4R6AUJ5"/>
<dbReference type="PROSITE" id="PS50075">
    <property type="entry name" value="CARRIER"/>
    <property type="match status" value="1"/>
</dbReference>
<gene>
    <name evidence="2" type="ORF">E2L05_13335</name>
</gene>
<dbReference type="OrthoDB" id="9811033at2"/>
<feature type="domain" description="Carrier" evidence="1">
    <location>
        <begin position="1"/>
        <end position="79"/>
    </location>
</feature>
<dbReference type="SUPFAM" id="SSF47336">
    <property type="entry name" value="ACP-like"/>
    <property type="match status" value="1"/>
</dbReference>
<comment type="caution">
    <text evidence="2">The sequence shown here is derived from an EMBL/GenBank/DDBJ whole genome shotgun (WGS) entry which is preliminary data.</text>
</comment>
<evidence type="ECO:0000313" key="3">
    <source>
        <dbReference type="Proteomes" id="UP000294562"/>
    </source>
</evidence>
<dbReference type="RefSeq" id="WP_133343401.1">
    <property type="nucleotide sequence ID" value="NZ_SMZO01000031.1"/>
</dbReference>
<evidence type="ECO:0000259" key="1">
    <source>
        <dbReference type="PROSITE" id="PS50075"/>
    </source>
</evidence>
<evidence type="ECO:0000313" key="2">
    <source>
        <dbReference type="EMBL" id="TDL86408.1"/>
    </source>
</evidence>
<dbReference type="InterPro" id="IPR036736">
    <property type="entry name" value="ACP-like_sf"/>
</dbReference>
<name>A0A4R6AUJ5_9RHOB</name>
<protein>
    <submittedName>
        <fullName evidence="2">Acyl carrier protein</fullName>
    </submittedName>
</protein>
<keyword evidence="3" id="KW-1185">Reference proteome</keyword>
<sequence>MDKASVTQELTEIFEDVMDLDEVTLEDGTTANDIEEWDSLSHVRLIIAIERHYGIKFSNAEIESLKQFGDIVALVLTKAA</sequence>
<reference evidence="2 3" key="1">
    <citation type="submission" date="2019-03" db="EMBL/GenBank/DDBJ databases">
        <title>Rhodobacteraceae bacterium SM1902, a new member of the family Rhodobacteraceae isolated from Yantai.</title>
        <authorList>
            <person name="Sun Y."/>
        </authorList>
    </citation>
    <scope>NUCLEOTIDE SEQUENCE [LARGE SCALE GENOMIC DNA]</scope>
    <source>
        <strain evidence="2 3">SM1902</strain>
    </source>
</reference>
<dbReference type="InterPro" id="IPR009081">
    <property type="entry name" value="PP-bd_ACP"/>
</dbReference>
<accession>A0A4R6AUJ5</accession>
<organism evidence="2 3">
    <name type="scientific">Meridianimarinicoccus aquatilis</name>
    <dbReference type="NCBI Taxonomy" id="2552766"/>
    <lineage>
        <taxon>Bacteria</taxon>
        <taxon>Pseudomonadati</taxon>
        <taxon>Pseudomonadota</taxon>
        <taxon>Alphaproteobacteria</taxon>
        <taxon>Rhodobacterales</taxon>
        <taxon>Paracoccaceae</taxon>
        <taxon>Meridianimarinicoccus</taxon>
    </lineage>
</organism>